<feature type="transmembrane region" description="Helical" evidence="1">
    <location>
        <begin position="143"/>
        <end position="163"/>
    </location>
</feature>
<dbReference type="InterPro" id="IPR050469">
    <property type="entry name" value="Diguanylate_Cyclase"/>
</dbReference>
<gene>
    <name evidence="3" type="ORF">N7603_07730</name>
</gene>
<feature type="transmembrane region" description="Helical" evidence="1">
    <location>
        <begin position="69"/>
        <end position="92"/>
    </location>
</feature>
<reference evidence="4" key="1">
    <citation type="submission" date="2023-07" db="EMBL/GenBank/DDBJ databases">
        <title>Novel Mycoplasma species identified in domestic and wild animals.</title>
        <authorList>
            <person name="Volokhov D.V."/>
            <person name="Furtak V.A."/>
            <person name="Zagorodnyaya T.A."/>
        </authorList>
    </citation>
    <scope>NUCLEOTIDE SEQUENCE [LARGE SCALE GENOMIC DNA]</scope>
    <source>
        <strain evidence="4">92-19</strain>
    </source>
</reference>
<feature type="domain" description="GGDEF" evidence="2">
    <location>
        <begin position="248"/>
        <end position="375"/>
    </location>
</feature>
<dbReference type="PROSITE" id="PS50887">
    <property type="entry name" value="GGDEF"/>
    <property type="match status" value="1"/>
</dbReference>
<accession>A0ABT2Q0S0</accession>
<evidence type="ECO:0000256" key="1">
    <source>
        <dbReference type="SAM" id="Phobius"/>
    </source>
</evidence>
<dbReference type="EMBL" id="JAOEGN010000016">
    <property type="protein sequence ID" value="MCU0105547.1"/>
    <property type="molecule type" value="Genomic_DNA"/>
</dbReference>
<feature type="transmembrane region" description="Helical" evidence="1">
    <location>
        <begin position="6"/>
        <end position="26"/>
    </location>
</feature>
<dbReference type="Pfam" id="PF00990">
    <property type="entry name" value="GGDEF"/>
    <property type="match status" value="1"/>
</dbReference>
<evidence type="ECO:0000313" key="3">
    <source>
        <dbReference type="EMBL" id="MCU0105547.1"/>
    </source>
</evidence>
<dbReference type="PANTHER" id="PTHR45138:SF9">
    <property type="entry name" value="DIGUANYLATE CYCLASE DGCM-RELATED"/>
    <property type="match status" value="1"/>
</dbReference>
<dbReference type="InterPro" id="IPR029787">
    <property type="entry name" value="Nucleotide_cyclase"/>
</dbReference>
<sequence>MQLYYQTDVSFMTAFLLLLISIIAHFRLNQKDTVSKAYLITAWIIIFVLIVEAYTIIIDGKNDAFTVSLSMVLNTLLFLVGPIITLLWFYLIRSMFAPTFKKNSLRHVFIFLPQLLNIILVLSNPWTKFIFSIENGLYTRQSGYLLVTISIYFYVLMSVGTVVQNWKTISKQNLIILMVSTALPIFGGIIQAAYYGILTIWPSVGCALILLYLFLQQRVIHLDHLTHAWTRETFFLHINRLFKQRNTEPADVLYFDLNDLKAINDNYGHHAGDIALKTVVSIVKEELPSDAIVARLGGDEFIAFMSVKHSIDMKVYVTSIKAKLDAINQEKTLEFPLSLAFGYGRFFGSYDQFDKFMNQLDKDMYIDKRNMKKSF</sequence>
<dbReference type="InterPro" id="IPR000160">
    <property type="entry name" value="GGDEF_dom"/>
</dbReference>
<dbReference type="SUPFAM" id="SSF55073">
    <property type="entry name" value="Nucleotide cyclase"/>
    <property type="match status" value="1"/>
</dbReference>
<comment type="caution">
    <text evidence="3">The sequence shown here is derived from an EMBL/GenBank/DDBJ whole genome shotgun (WGS) entry which is preliminary data.</text>
</comment>
<dbReference type="Proteomes" id="UP001209076">
    <property type="component" value="Unassembled WGS sequence"/>
</dbReference>
<dbReference type="InterPro" id="IPR043128">
    <property type="entry name" value="Rev_trsase/Diguanyl_cyclase"/>
</dbReference>
<dbReference type="RefSeq" id="WP_262096863.1">
    <property type="nucleotide sequence ID" value="NZ_JAOEGN010000016.1"/>
</dbReference>
<keyword evidence="4" id="KW-1185">Reference proteome</keyword>
<keyword evidence="1" id="KW-1133">Transmembrane helix</keyword>
<keyword evidence="1" id="KW-0812">Transmembrane</keyword>
<feature type="transmembrane region" description="Helical" evidence="1">
    <location>
        <begin position="200"/>
        <end position="215"/>
    </location>
</feature>
<evidence type="ECO:0000259" key="2">
    <source>
        <dbReference type="PROSITE" id="PS50887"/>
    </source>
</evidence>
<dbReference type="SMART" id="SM00267">
    <property type="entry name" value="GGDEF"/>
    <property type="match status" value="1"/>
</dbReference>
<dbReference type="NCBIfam" id="TIGR00254">
    <property type="entry name" value="GGDEF"/>
    <property type="match status" value="1"/>
</dbReference>
<keyword evidence="1" id="KW-0472">Membrane</keyword>
<dbReference type="Gene3D" id="3.30.70.270">
    <property type="match status" value="1"/>
</dbReference>
<evidence type="ECO:0000313" key="4">
    <source>
        <dbReference type="Proteomes" id="UP001209076"/>
    </source>
</evidence>
<protein>
    <submittedName>
        <fullName evidence="3">GGDEF domain-containing protein</fullName>
    </submittedName>
</protein>
<proteinExistence type="predicted"/>
<name>A0ABT2Q0S0_9MOLU</name>
<feature type="transmembrane region" description="Helical" evidence="1">
    <location>
        <begin position="175"/>
        <end position="194"/>
    </location>
</feature>
<organism evidence="3 4">
    <name type="scientific">Paracholeplasma vituli</name>
    <dbReference type="NCBI Taxonomy" id="69473"/>
    <lineage>
        <taxon>Bacteria</taxon>
        <taxon>Bacillati</taxon>
        <taxon>Mycoplasmatota</taxon>
        <taxon>Mollicutes</taxon>
        <taxon>Acholeplasmatales</taxon>
        <taxon>Acholeplasmataceae</taxon>
        <taxon>Paracholeplasma</taxon>
    </lineage>
</organism>
<dbReference type="CDD" id="cd01949">
    <property type="entry name" value="GGDEF"/>
    <property type="match status" value="1"/>
</dbReference>
<dbReference type="PANTHER" id="PTHR45138">
    <property type="entry name" value="REGULATORY COMPONENTS OF SENSORY TRANSDUCTION SYSTEM"/>
    <property type="match status" value="1"/>
</dbReference>
<feature type="transmembrane region" description="Helical" evidence="1">
    <location>
        <begin position="104"/>
        <end position="123"/>
    </location>
</feature>
<feature type="transmembrane region" description="Helical" evidence="1">
    <location>
        <begin position="38"/>
        <end position="57"/>
    </location>
</feature>